<feature type="compositionally biased region" description="Basic residues" evidence="1">
    <location>
        <begin position="1"/>
        <end position="12"/>
    </location>
</feature>
<dbReference type="InterPro" id="IPR007278">
    <property type="entry name" value="DUF397"/>
</dbReference>
<comment type="caution">
    <text evidence="3">The sequence shown here is derived from an EMBL/GenBank/DDBJ whole genome shotgun (WGS) entry which is preliminary data.</text>
</comment>
<gene>
    <name evidence="3" type="ORF">FNQ90_05480</name>
</gene>
<proteinExistence type="predicted"/>
<dbReference type="RefSeq" id="WP_182605224.1">
    <property type="nucleotide sequence ID" value="NZ_VKHT01000093.1"/>
</dbReference>
<feature type="non-terminal residue" evidence="3">
    <location>
        <position position="74"/>
    </location>
</feature>
<evidence type="ECO:0000259" key="2">
    <source>
        <dbReference type="Pfam" id="PF04149"/>
    </source>
</evidence>
<dbReference type="EMBL" id="VKHT01000093">
    <property type="protein sequence ID" value="MBB0243573.1"/>
    <property type="molecule type" value="Genomic_DNA"/>
</dbReference>
<evidence type="ECO:0000256" key="1">
    <source>
        <dbReference type="SAM" id="MobiDB-lite"/>
    </source>
</evidence>
<feature type="domain" description="DUF397" evidence="2">
    <location>
        <begin position="9"/>
        <end position="61"/>
    </location>
</feature>
<evidence type="ECO:0000313" key="3">
    <source>
        <dbReference type="EMBL" id="MBB0243573.1"/>
    </source>
</evidence>
<name>A0A7W3TB20_9ACTN</name>
<organism evidence="3 4">
    <name type="scientific">Streptomyces alkaliphilus</name>
    <dbReference type="NCBI Taxonomy" id="1472722"/>
    <lineage>
        <taxon>Bacteria</taxon>
        <taxon>Bacillati</taxon>
        <taxon>Actinomycetota</taxon>
        <taxon>Actinomycetes</taxon>
        <taxon>Kitasatosporales</taxon>
        <taxon>Streptomycetaceae</taxon>
        <taxon>Streptomyces</taxon>
    </lineage>
</organism>
<feature type="region of interest" description="Disordered" evidence="1">
    <location>
        <begin position="1"/>
        <end position="21"/>
    </location>
</feature>
<dbReference type="Pfam" id="PF04149">
    <property type="entry name" value="DUF397"/>
    <property type="match status" value="1"/>
</dbReference>
<evidence type="ECO:0000313" key="4">
    <source>
        <dbReference type="Proteomes" id="UP000538929"/>
    </source>
</evidence>
<protein>
    <submittedName>
        <fullName evidence="3">DUF397 domain-containing protein</fullName>
    </submittedName>
</protein>
<dbReference type="AlphaFoldDB" id="A0A7W3TB20"/>
<reference evidence="4" key="1">
    <citation type="submission" date="2019-10" db="EMBL/GenBank/DDBJ databases">
        <title>Streptomyces sp. nov., a novel actinobacterium isolated from alkaline environment.</title>
        <authorList>
            <person name="Golinska P."/>
        </authorList>
    </citation>
    <scope>NUCLEOTIDE SEQUENCE [LARGE SCALE GENOMIC DNA]</scope>
    <source>
        <strain evidence="4">DSM 42118</strain>
    </source>
</reference>
<sequence length="74" mass="7756">MRHGLPTHRWRSSSRSSAESGNCVEIQITDDALIAVGDSKARDRGALLFPSAAWTAFVTGAGGPAPVAVSYTLL</sequence>
<keyword evidence="4" id="KW-1185">Reference proteome</keyword>
<dbReference type="Proteomes" id="UP000538929">
    <property type="component" value="Unassembled WGS sequence"/>
</dbReference>
<accession>A0A7W3TB20</accession>